<keyword evidence="2 5" id="KW-0812">Transmembrane</keyword>
<evidence type="ECO:0000256" key="4">
    <source>
        <dbReference type="ARBA" id="ARBA00023136"/>
    </source>
</evidence>
<dbReference type="OrthoDB" id="10261634at2759"/>
<evidence type="ECO:0000256" key="1">
    <source>
        <dbReference type="ARBA" id="ARBA00004141"/>
    </source>
</evidence>
<evidence type="ECO:0000256" key="2">
    <source>
        <dbReference type="ARBA" id="ARBA00022692"/>
    </source>
</evidence>
<evidence type="ECO:0000259" key="6">
    <source>
        <dbReference type="Pfam" id="PF03151"/>
    </source>
</evidence>
<evidence type="ECO:0000256" key="3">
    <source>
        <dbReference type="ARBA" id="ARBA00022989"/>
    </source>
</evidence>
<feature type="transmembrane region" description="Helical" evidence="5">
    <location>
        <begin position="75"/>
        <end position="93"/>
    </location>
</feature>
<keyword evidence="4 5" id="KW-0472">Membrane</keyword>
<feature type="transmembrane region" description="Helical" evidence="5">
    <location>
        <begin position="221"/>
        <end position="240"/>
    </location>
</feature>
<keyword evidence="8" id="KW-1185">Reference proteome</keyword>
<accession>A0A250XA47</accession>
<sequence length="282" mass="30413">MVTKSYRELHVPTLHKQWMGILAIGTFFAVNIGFNNISLLTIPLSLNQVIRAGIPVVAAVGSIFIESKVPTGKEFIALFIIVSGVAIAVWEGSESTGSVIGIVLCVLGTISNGLMMSSIGRLMSEKLDVLRLTFYTAPLTTIVLIPFYYSLEHEKYEQYQANSSNGYIGLLFLGCVNALLYNIIHSLVIKITSAVTTTVIGEMKIVLILALSALILGESDIWTLKMLVGCTTAILGFVMYSHARLSQPPQHAQPVIKGIPELQPLLTAESGAKVGAGNKHAR</sequence>
<keyword evidence="3 5" id="KW-1133">Transmembrane helix</keyword>
<dbReference type="AlphaFoldDB" id="A0A250XA47"/>
<dbReference type="Proteomes" id="UP000232323">
    <property type="component" value="Unassembled WGS sequence"/>
</dbReference>
<dbReference type="GO" id="GO:0016020">
    <property type="term" value="C:membrane"/>
    <property type="evidence" value="ECO:0007669"/>
    <property type="project" value="UniProtKB-SubCell"/>
</dbReference>
<protein>
    <recommendedName>
        <fullName evidence="6">Sugar phosphate transporter domain-containing protein</fullName>
    </recommendedName>
</protein>
<evidence type="ECO:0000313" key="8">
    <source>
        <dbReference type="Proteomes" id="UP000232323"/>
    </source>
</evidence>
<name>A0A250XA47_9CHLO</name>
<feature type="transmembrane region" description="Helical" evidence="5">
    <location>
        <begin position="48"/>
        <end position="66"/>
    </location>
</feature>
<feature type="domain" description="Sugar phosphate transporter" evidence="6">
    <location>
        <begin position="16"/>
        <end position="241"/>
    </location>
</feature>
<evidence type="ECO:0000256" key="5">
    <source>
        <dbReference type="SAM" id="Phobius"/>
    </source>
</evidence>
<proteinExistence type="predicted"/>
<reference evidence="7 8" key="1">
    <citation type="submission" date="2017-08" db="EMBL/GenBank/DDBJ databases">
        <title>Acidophilic green algal genome provides insights into adaptation to an acidic environment.</title>
        <authorList>
            <person name="Hirooka S."/>
            <person name="Hirose Y."/>
            <person name="Kanesaki Y."/>
            <person name="Higuchi S."/>
            <person name="Fujiwara T."/>
            <person name="Onuma R."/>
            <person name="Era A."/>
            <person name="Ohbayashi R."/>
            <person name="Uzuka A."/>
            <person name="Nozaki H."/>
            <person name="Yoshikawa H."/>
            <person name="Miyagishima S.Y."/>
        </authorList>
    </citation>
    <scope>NUCLEOTIDE SEQUENCE [LARGE SCALE GENOMIC DNA]</scope>
    <source>
        <strain evidence="7 8">NIES-2499</strain>
    </source>
</reference>
<dbReference type="InterPro" id="IPR004853">
    <property type="entry name" value="Sugar_P_trans_dom"/>
</dbReference>
<organism evidence="7 8">
    <name type="scientific">Chlamydomonas eustigma</name>
    <dbReference type="NCBI Taxonomy" id="1157962"/>
    <lineage>
        <taxon>Eukaryota</taxon>
        <taxon>Viridiplantae</taxon>
        <taxon>Chlorophyta</taxon>
        <taxon>core chlorophytes</taxon>
        <taxon>Chlorophyceae</taxon>
        <taxon>CS clade</taxon>
        <taxon>Chlamydomonadales</taxon>
        <taxon>Chlamydomonadaceae</taxon>
        <taxon>Chlamydomonas</taxon>
    </lineage>
</organism>
<dbReference type="InterPro" id="IPR050186">
    <property type="entry name" value="TPT_transporter"/>
</dbReference>
<gene>
    <name evidence="7" type="ORF">CEUSTIGMA_g7173.t1</name>
</gene>
<dbReference type="Pfam" id="PF03151">
    <property type="entry name" value="TPT"/>
    <property type="match status" value="1"/>
</dbReference>
<comment type="caution">
    <text evidence="7">The sequence shown here is derived from an EMBL/GenBank/DDBJ whole genome shotgun (WGS) entry which is preliminary data.</text>
</comment>
<feature type="transmembrane region" description="Helical" evidence="5">
    <location>
        <begin position="21"/>
        <end position="42"/>
    </location>
</feature>
<feature type="transmembrane region" description="Helical" evidence="5">
    <location>
        <begin position="166"/>
        <end position="184"/>
    </location>
</feature>
<dbReference type="EMBL" id="BEGY01000045">
    <property type="protein sequence ID" value="GAX79732.1"/>
    <property type="molecule type" value="Genomic_DNA"/>
</dbReference>
<dbReference type="SUPFAM" id="SSF103481">
    <property type="entry name" value="Multidrug resistance efflux transporter EmrE"/>
    <property type="match status" value="2"/>
</dbReference>
<dbReference type="InterPro" id="IPR037185">
    <property type="entry name" value="EmrE-like"/>
</dbReference>
<dbReference type="PANTHER" id="PTHR11132">
    <property type="entry name" value="SOLUTE CARRIER FAMILY 35"/>
    <property type="match status" value="1"/>
</dbReference>
<feature type="transmembrane region" description="Helical" evidence="5">
    <location>
        <begin position="191"/>
        <end position="215"/>
    </location>
</feature>
<comment type="subcellular location">
    <subcellularLocation>
        <location evidence="1">Membrane</location>
        <topology evidence="1">Multi-pass membrane protein</topology>
    </subcellularLocation>
</comment>
<feature type="transmembrane region" description="Helical" evidence="5">
    <location>
        <begin position="99"/>
        <end position="120"/>
    </location>
</feature>
<feature type="transmembrane region" description="Helical" evidence="5">
    <location>
        <begin position="132"/>
        <end position="151"/>
    </location>
</feature>
<evidence type="ECO:0000313" key="7">
    <source>
        <dbReference type="EMBL" id="GAX79732.1"/>
    </source>
</evidence>